<feature type="compositionally biased region" description="Polar residues" evidence="1">
    <location>
        <begin position="7"/>
        <end position="22"/>
    </location>
</feature>
<accession>A0A0D3IVG4</accession>
<dbReference type="EnsemblProtists" id="EOD15249">
    <property type="protein sequence ID" value="EOD15249"/>
    <property type="gene ID" value="EMIHUDRAFT_245897"/>
</dbReference>
<feature type="region of interest" description="Disordered" evidence="1">
    <location>
        <begin position="1"/>
        <end position="22"/>
    </location>
</feature>
<dbReference type="Proteomes" id="UP000013827">
    <property type="component" value="Unassembled WGS sequence"/>
</dbReference>
<dbReference type="GeneID" id="17261393"/>
<organism evidence="2 3">
    <name type="scientific">Emiliania huxleyi (strain CCMP1516)</name>
    <dbReference type="NCBI Taxonomy" id="280463"/>
    <lineage>
        <taxon>Eukaryota</taxon>
        <taxon>Haptista</taxon>
        <taxon>Haptophyta</taxon>
        <taxon>Prymnesiophyceae</taxon>
        <taxon>Isochrysidales</taxon>
        <taxon>Noelaerhabdaceae</taxon>
        <taxon>Emiliania</taxon>
    </lineage>
</organism>
<reference evidence="2" key="2">
    <citation type="submission" date="2024-10" db="UniProtKB">
        <authorList>
            <consortium name="EnsemblProtists"/>
        </authorList>
    </citation>
    <scope>IDENTIFICATION</scope>
</reference>
<name>A0A0D3IVG4_EMIH1</name>
<evidence type="ECO:0000313" key="3">
    <source>
        <dbReference type="Proteomes" id="UP000013827"/>
    </source>
</evidence>
<keyword evidence="3" id="KW-1185">Reference proteome</keyword>
<reference evidence="3" key="1">
    <citation type="journal article" date="2013" name="Nature">
        <title>Pan genome of the phytoplankton Emiliania underpins its global distribution.</title>
        <authorList>
            <person name="Read B.A."/>
            <person name="Kegel J."/>
            <person name="Klute M.J."/>
            <person name="Kuo A."/>
            <person name="Lefebvre S.C."/>
            <person name="Maumus F."/>
            <person name="Mayer C."/>
            <person name="Miller J."/>
            <person name="Monier A."/>
            <person name="Salamov A."/>
            <person name="Young J."/>
            <person name="Aguilar M."/>
            <person name="Claverie J.M."/>
            <person name="Frickenhaus S."/>
            <person name="Gonzalez K."/>
            <person name="Herman E.K."/>
            <person name="Lin Y.C."/>
            <person name="Napier J."/>
            <person name="Ogata H."/>
            <person name="Sarno A.F."/>
            <person name="Shmutz J."/>
            <person name="Schroeder D."/>
            <person name="de Vargas C."/>
            <person name="Verret F."/>
            <person name="von Dassow P."/>
            <person name="Valentin K."/>
            <person name="Van de Peer Y."/>
            <person name="Wheeler G."/>
            <person name="Dacks J.B."/>
            <person name="Delwiche C.F."/>
            <person name="Dyhrman S.T."/>
            <person name="Glockner G."/>
            <person name="John U."/>
            <person name="Richards T."/>
            <person name="Worden A.Z."/>
            <person name="Zhang X."/>
            <person name="Grigoriev I.V."/>
            <person name="Allen A.E."/>
            <person name="Bidle K."/>
            <person name="Borodovsky M."/>
            <person name="Bowler C."/>
            <person name="Brownlee C."/>
            <person name="Cock J.M."/>
            <person name="Elias M."/>
            <person name="Gladyshev V.N."/>
            <person name="Groth M."/>
            <person name="Guda C."/>
            <person name="Hadaegh A."/>
            <person name="Iglesias-Rodriguez M.D."/>
            <person name="Jenkins J."/>
            <person name="Jones B.M."/>
            <person name="Lawson T."/>
            <person name="Leese F."/>
            <person name="Lindquist E."/>
            <person name="Lobanov A."/>
            <person name="Lomsadze A."/>
            <person name="Malik S.B."/>
            <person name="Marsh M.E."/>
            <person name="Mackinder L."/>
            <person name="Mock T."/>
            <person name="Mueller-Roeber B."/>
            <person name="Pagarete A."/>
            <person name="Parker M."/>
            <person name="Probert I."/>
            <person name="Quesneville H."/>
            <person name="Raines C."/>
            <person name="Rensing S.A."/>
            <person name="Riano-Pachon D.M."/>
            <person name="Richier S."/>
            <person name="Rokitta S."/>
            <person name="Shiraiwa Y."/>
            <person name="Soanes D.M."/>
            <person name="van der Giezen M."/>
            <person name="Wahlund T.M."/>
            <person name="Williams B."/>
            <person name="Wilson W."/>
            <person name="Wolfe G."/>
            <person name="Wurch L.L."/>
        </authorList>
    </citation>
    <scope>NUCLEOTIDE SEQUENCE</scope>
</reference>
<evidence type="ECO:0000256" key="1">
    <source>
        <dbReference type="SAM" id="MobiDB-lite"/>
    </source>
</evidence>
<dbReference type="RefSeq" id="XP_005767678.1">
    <property type="nucleotide sequence ID" value="XM_005767621.1"/>
</dbReference>
<evidence type="ECO:0000313" key="2">
    <source>
        <dbReference type="EnsemblProtists" id="EOD15249"/>
    </source>
</evidence>
<proteinExistence type="predicted"/>
<dbReference type="AlphaFoldDB" id="A0A0D3IVG4"/>
<dbReference type="HOGENOM" id="CLU_2377188_0_0_1"/>
<sequence length="95" mass="9566">MLGNGNAGSPQQSRTTPPAFTHLSSLSAGSSRVLQAASARLLAGDLGGGPILGNFGRTGTAKGSIAVQRGTDSVRAGYRLGRLRAGSIAVYLVLK</sequence>
<dbReference type="KEGG" id="ehx:EMIHUDRAFT_245897"/>
<protein>
    <submittedName>
        <fullName evidence="2">Uncharacterized protein</fullName>
    </submittedName>
</protein>
<dbReference type="PaxDb" id="2903-EOD15249"/>